<comment type="catalytic activity">
    <reaction evidence="12">
        <text>Preferential cleavage: (Ac)2-L-Lys-D-Ala-|-D-Ala. Also transpeptidation of peptidyl-alanyl moieties that are N-acyl substituents of D-alanine.</text>
        <dbReference type="EC" id="3.4.16.4"/>
    </reaction>
</comment>
<evidence type="ECO:0000256" key="15">
    <source>
        <dbReference type="RuleBase" id="RU004016"/>
    </source>
</evidence>
<dbReference type="GO" id="GO:0071555">
    <property type="term" value="P:cell wall organization"/>
    <property type="evidence" value="ECO:0007669"/>
    <property type="project" value="UniProtKB-KW"/>
</dbReference>
<evidence type="ECO:0000256" key="6">
    <source>
        <dbReference type="ARBA" id="ARBA00022670"/>
    </source>
</evidence>
<keyword evidence="10" id="KW-0573">Peptidoglycan synthesis</keyword>
<dbReference type="PRINTS" id="PR00725">
    <property type="entry name" value="DADACBPTASE1"/>
</dbReference>
<dbReference type="Gene3D" id="3.40.710.10">
    <property type="entry name" value="DD-peptidase/beta-lactamase superfamily"/>
    <property type="match status" value="1"/>
</dbReference>
<evidence type="ECO:0000256" key="4">
    <source>
        <dbReference type="ARBA" id="ARBA00012448"/>
    </source>
</evidence>
<dbReference type="GO" id="GO:0009252">
    <property type="term" value="P:peptidoglycan biosynthetic process"/>
    <property type="evidence" value="ECO:0007669"/>
    <property type="project" value="UniProtKB-KW"/>
</dbReference>
<evidence type="ECO:0000256" key="14">
    <source>
        <dbReference type="PIRSR" id="PIRSR618044-2"/>
    </source>
</evidence>
<dbReference type="InterPro" id="IPR015956">
    <property type="entry name" value="Peniciliin-bd_prot_C_sf"/>
</dbReference>
<evidence type="ECO:0000256" key="7">
    <source>
        <dbReference type="ARBA" id="ARBA00022729"/>
    </source>
</evidence>
<dbReference type="SUPFAM" id="SSF56601">
    <property type="entry name" value="beta-lactamase/transpeptidase-like"/>
    <property type="match status" value="1"/>
</dbReference>
<keyword evidence="8" id="KW-0378">Hydrolase</keyword>
<organism evidence="18 19">
    <name type="scientific">Candidatus Acutalibacter pullistercoris</name>
    <dbReference type="NCBI Taxonomy" id="2838418"/>
    <lineage>
        <taxon>Bacteria</taxon>
        <taxon>Bacillati</taxon>
        <taxon>Bacillota</taxon>
        <taxon>Clostridia</taxon>
        <taxon>Eubacteriales</taxon>
        <taxon>Acutalibacteraceae</taxon>
        <taxon>Acutalibacter</taxon>
    </lineage>
</organism>
<evidence type="ECO:0000256" key="13">
    <source>
        <dbReference type="PIRSR" id="PIRSR618044-1"/>
    </source>
</evidence>
<evidence type="ECO:0000256" key="12">
    <source>
        <dbReference type="ARBA" id="ARBA00034000"/>
    </source>
</evidence>
<comment type="pathway">
    <text evidence="2">Cell wall biogenesis; peptidoglycan biosynthesis.</text>
</comment>
<evidence type="ECO:0000256" key="8">
    <source>
        <dbReference type="ARBA" id="ARBA00022801"/>
    </source>
</evidence>
<sequence>MRRIGRKALALALGAVLALPGVSAQGAQVAVTAPAAVLMEASTGQVLFEKGAHDRRACASITKVMTLLLTFEALEAGKLSLDQELTASAHAASMGGSDIWLEEGEQMTVDDLLKATVIMSANDAAVVLAEAVSGSEEAFVARMNERAGELGMEDTVFKNCNGLDEEGHLTSAYDVAVMSRALLAHEKIRDYTLTWMDSVRNGETQLVNTNKLIRSYQGITGLKTGTTGQAGSCISATAQREGMELIAVVLGAESTDLRFQDAKALLDYGFAGWKTLTPEAPYLGPAAVEGGMAQTVEVAAGEMPSLLLTAGEDAQVETVVQLEPVKAPVEQGQELGRILCQVAGETVAQVPIIAKEGVEAVTFGAAFLALGRALFTL</sequence>
<dbReference type="InterPro" id="IPR012338">
    <property type="entry name" value="Beta-lactam/transpept-like"/>
</dbReference>
<feature type="binding site" evidence="14">
    <location>
        <position position="223"/>
    </location>
    <ligand>
        <name>substrate</name>
    </ligand>
</feature>
<keyword evidence="6" id="KW-0645">Protease</keyword>
<keyword evidence="7 16" id="KW-0732">Signal</keyword>
<dbReference type="EMBL" id="DXDU01000128">
    <property type="protein sequence ID" value="HIY27119.1"/>
    <property type="molecule type" value="Genomic_DNA"/>
</dbReference>
<dbReference type="Proteomes" id="UP000823915">
    <property type="component" value="Unassembled WGS sequence"/>
</dbReference>
<proteinExistence type="inferred from homology"/>
<dbReference type="InterPro" id="IPR001967">
    <property type="entry name" value="Peptidase_S11_N"/>
</dbReference>
<evidence type="ECO:0000313" key="18">
    <source>
        <dbReference type="EMBL" id="HIY27119.1"/>
    </source>
</evidence>
<reference evidence="18" key="1">
    <citation type="journal article" date="2021" name="PeerJ">
        <title>Extensive microbial diversity within the chicken gut microbiome revealed by metagenomics and culture.</title>
        <authorList>
            <person name="Gilroy R."/>
            <person name="Ravi A."/>
            <person name="Getino M."/>
            <person name="Pursley I."/>
            <person name="Horton D.L."/>
            <person name="Alikhan N.F."/>
            <person name="Baker D."/>
            <person name="Gharbi K."/>
            <person name="Hall N."/>
            <person name="Watson M."/>
            <person name="Adriaenssens E.M."/>
            <person name="Foster-Nyarko E."/>
            <person name="Jarju S."/>
            <person name="Secka A."/>
            <person name="Antonio M."/>
            <person name="Oren A."/>
            <person name="Chaudhuri R.R."/>
            <person name="La Ragione R."/>
            <person name="Hildebrand F."/>
            <person name="Pallen M.J."/>
        </authorList>
    </citation>
    <scope>NUCLEOTIDE SEQUENCE</scope>
    <source>
        <strain evidence="18">1282</strain>
    </source>
</reference>
<evidence type="ECO:0000259" key="17">
    <source>
        <dbReference type="SMART" id="SM00936"/>
    </source>
</evidence>
<dbReference type="Gene3D" id="2.60.410.10">
    <property type="entry name" value="D-Ala-D-Ala carboxypeptidase, C-terminal domain"/>
    <property type="match status" value="1"/>
</dbReference>
<gene>
    <name evidence="18" type="ORF">H9838_08125</name>
</gene>
<feature type="chain" id="PRO_5038822119" description="serine-type D-Ala-D-Ala carboxypeptidase" evidence="16">
    <location>
        <begin position="25"/>
        <end position="377"/>
    </location>
</feature>
<evidence type="ECO:0000256" key="9">
    <source>
        <dbReference type="ARBA" id="ARBA00022960"/>
    </source>
</evidence>
<dbReference type="InterPro" id="IPR018044">
    <property type="entry name" value="Peptidase_S11"/>
</dbReference>
<accession>A0A9D1YE22</accession>
<dbReference type="GO" id="GO:0009002">
    <property type="term" value="F:serine-type D-Ala-D-Ala carboxypeptidase activity"/>
    <property type="evidence" value="ECO:0007669"/>
    <property type="project" value="UniProtKB-EC"/>
</dbReference>
<dbReference type="PANTHER" id="PTHR21581:SF6">
    <property type="entry name" value="TRAFFICKING PROTEIN PARTICLE COMPLEX SUBUNIT 12"/>
    <property type="match status" value="1"/>
</dbReference>
<keyword evidence="11" id="KW-0961">Cell wall biogenesis/degradation</keyword>
<comment type="similarity">
    <text evidence="3 15">Belongs to the peptidase S11 family.</text>
</comment>
<feature type="active site" description="Acyl-ester intermediate" evidence="13">
    <location>
        <position position="60"/>
    </location>
</feature>
<evidence type="ECO:0000256" key="16">
    <source>
        <dbReference type="SAM" id="SignalP"/>
    </source>
</evidence>
<dbReference type="EC" id="3.4.16.4" evidence="4"/>
<feature type="domain" description="Peptidase S11 D-Ala-D-Ala carboxypeptidase A C-terminal" evidence="17">
    <location>
        <begin position="273"/>
        <end position="360"/>
    </location>
</feature>
<evidence type="ECO:0000313" key="19">
    <source>
        <dbReference type="Proteomes" id="UP000823915"/>
    </source>
</evidence>
<dbReference type="PANTHER" id="PTHR21581">
    <property type="entry name" value="D-ALANYL-D-ALANINE CARBOXYPEPTIDASE"/>
    <property type="match status" value="1"/>
</dbReference>
<evidence type="ECO:0000256" key="10">
    <source>
        <dbReference type="ARBA" id="ARBA00022984"/>
    </source>
</evidence>
<keyword evidence="5 18" id="KW-0121">Carboxypeptidase</keyword>
<dbReference type="GO" id="GO:0008360">
    <property type="term" value="P:regulation of cell shape"/>
    <property type="evidence" value="ECO:0007669"/>
    <property type="project" value="UniProtKB-KW"/>
</dbReference>
<feature type="signal peptide" evidence="16">
    <location>
        <begin position="1"/>
        <end position="24"/>
    </location>
</feature>
<comment type="function">
    <text evidence="1">Removes C-terminal D-alanyl residues from sugar-peptide cell wall precursors.</text>
</comment>
<feature type="active site" description="Proton acceptor" evidence="13">
    <location>
        <position position="63"/>
    </location>
</feature>
<evidence type="ECO:0000256" key="5">
    <source>
        <dbReference type="ARBA" id="ARBA00022645"/>
    </source>
</evidence>
<dbReference type="Pfam" id="PF00768">
    <property type="entry name" value="Peptidase_S11"/>
    <property type="match status" value="1"/>
</dbReference>
<protein>
    <recommendedName>
        <fullName evidence="4">serine-type D-Ala-D-Ala carboxypeptidase</fullName>
        <ecNumber evidence="4">3.4.16.4</ecNumber>
    </recommendedName>
</protein>
<dbReference type="InterPro" id="IPR012907">
    <property type="entry name" value="Peptidase_S11_C"/>
</dbReference>
<dbReference type="Pfam" id="PF07943">
    <property type="entry name" value="PBP5_C"/>
    <property type="match status" value="1"/>
</dbReference>
<comment type="caution">
    <text evidence="18">The sequence shown here is derived from an EMBL/GenBank/DDBJ whole genome shotgun (WGS) entry which is preliminary data.</text>
</comment>
<evidence type="ECO:0000256" key="11">
    <source>
        <dbReference type="ARBA" id="ARBA00023316"/>
    </source>
</evidence>
<feature type="active site" evidence="13">
    <location>
        <position position="120"/>
    </location>
</feature>
<dbReference type="SMART" id="SM00936">
    <property type="entry name" value="PBP5_C"/>
    <property type="match status" value="1"/>
</dbReference>
<keyword evidence="9" id="KW-0133">Cell shape</keyword>
<reference evidence="18" key="2">
    <citation type="submission" date="2021-04" db="EMBL/GenBank/DDBJ databases">
        <authorList>
            <person name="Gilroy R."/>
        </authorList>
    </citation>
    <scope>NUCLEOTIDE SEQUENCE</scope>
    <source>
        <strain evidence="18">1282</strain>
    </source>
</reference>
<dbReference type="SUPFAM" id="SSF69189">
    <property type="entry name" value="Penicillin-binding protein associated domain"/>
    <property type="match status" value="1"/>
</dbReference>
<dbReference type="InterPro" id="IPR037167">
    <property type="entry name" value="Peptidase_S11_C_sf"/>
</dbReference>
<dbReference type="GO" id="GO:0006508">
    <property type="term" value="P:proteolysis"/>
    <property type="evidence" value="ECO:0007669"/>
    <property type="project" value="UniProtKB-KW"/>
</dbReference>
<dbReference type="AlphaFoldDB" id="A0A9D1YE22"/>
<evidence type="ECO:0000256" key="2">
    <source>
        <dbReference type="ARBA" id="ARBA00004752"/>
    </source>
</evidence>
<name>A0A9D1YE22_9FIRM</name>
<evidence type="ECO:0000256" key="3">
    <source>
        <dbReference type="ARBA" id="ARBA00007164"/>
    </source>
</evidence>
<evidence type="ECO:0000256" key="1">
    <source>
        <dbReference type="ARBA" id="ARBA00003217"/>
    </source>
</evidence>